<accession>A0A495RQ28</accession>
<comment type="caution">
    <text evidence="2">The sequence shown here is derived from an EMBL/GenBank/DDBJ whole genome shotgun (WGS) entry which is preliminary data.</text>
</comment>
<organism evidence="2 3">
    <name type="scientific">Flavobacterium limicola</name>
    <dbReference type="NCBI Taxonomy" id="180441"/>
    <lineage>
        <taxon>Bacteria</taxon>
        <taxon>Pseudomonadati</taxon>
        <taxon>Bacteroidota</taxon>
        <taxon>Flavobacteriia</taxon>
        <taxon>Flavobacteriales</taxon>
        <taxon>Flavobacteriaceae</taxon>
        <taxon>Flavobacterium</taxon>
    </lineage>
</organism>
<keyword evidence="1" id="KW-1133">Transmembrane helix</keyword>
<reference evidence="2 3" key="1">
    <citation type="submission" date="2018-10" db="EMBL/GenBank/DDBJ databases">
        <title>Genomic Encyclopedia of Archaeal and Bacterial Type Strains, Phase II (KMG-II): from individual species to whole genera.</title>
        <authorList>
            <person name="Goeker M."/>
        </authorList>
    </citation>
    <scope>NUCLEOTIDE SEQUENCE [LARGE SCALE GENOMIC DNA]</scope>
    <source>
        <strain evidence="2 3">DSM 15094</strain>
    </source>
</reference>
<keyword evidence="3" id="KW-1185">Reference proteome</keyword>
<evidence type="ECO:0000313" key="3">
    <source>
        <dbReference type="Proteomes" id="UP000280091"/>
    </source>
</evidence>
<sequence length="64" mass="7526">MVVFNAFVTFQYCIYFYILLLVSIAQTSFIRYVIVGVNNLVSQSNYCSSIRNFDIVRTYALIFY</sequence>
<dbReference type="Proteomes" id="UP000280091">
    <property type="component" value="Unassembled WGS sequence"/>
</dbReference>
<dbReference type="AlphaFoldDB" id="A0A495RQ28"/>
<dbReference type="EMBL" id="RBXA01000007">
    <property type="protein sequence ID" value="RKS89677.1"/>
    <property type="molecule type" value="Genomic_DNA"/>
</dbReference>
<keyword evidence="1" id="KW-0812">Transmembrane</keyword>
<proteinExistence type="predicted"/>
<gene>
    <name evidence="2" type="ORF">BC952_3106</name>
</gene>
<evidence type="ECO:0000256" key="1">
    <source>
        <dbReference type="SAM" id="Phobius"/>
    </source>
</evidence>
<name>A0A495RQ28_9FLAO</name>
<keyword evidence="1" id="KW-0472">Membrane</keyword>
<feature type="transmembrane region" description="Helical" evidence="1">
    <location>
        <begin position="12"/>
        <end position="34"/>
    </location>
</feature>
<evidence type="ECO:0000313" key="2">
    <source>
        <dbReference type="EMBL" id="RKS89677.1"/>
    </source>
</evidence>
<protein>
    <submittedName>
        <fullName evidence="2">Uncharacterized protein</fullName>
    </submittedName>
</protein>